<reference evidence="2 3" key="1">
    <citation type="journal article" date="2014" name="Int. J. Syst. Evol. Microbiol.">
        <title>Phylogenomics and the dynamic genome evolution of the genus Streptococcus.</title>
        <authorList>
            <consortium name="The Broad Institute Genome Sequencing Platform"/>
            <person name="Richards V.P."/>
            <person name="Palmer S.R."/>
            <person name="Pavinski Bitar P.D."/>
            <person name="Qin X."/>
            <person name="Weinstock G.M."/>
            <person name="Highlander S.K."/>
            <person name="Town C.D."/>
            <person name="Burne R.A."/>
            <person name="Stanhope M.J."/>
        </authorList>
    </citation>
    <scope>NUCLEOTIDE SEQUENCE [LARGE SCALE GENOMIC DNA]</scope>
    <source>
        <strain evidence="2 3">2285-97</strain>
    </source>
</reference>
<dbReference type="EMBL" id="AEUZ02000001">
    <property type="protein sequence ID" value="EHJ56433.1"/>
    <property type="molecule type" value="Genomic_DNA"/>
</dbReference>
<protein>
    <submittedName>
        <fullName evidence="2">NmrA family protein</fullName>
    </submittedName>
</protein>
<name>G5KHP4_9STRE</name>
<dbReference type="RefSeq" id="WP_006739191.1">
    <property type="nucleotide sequence ID" value="NZ_AEUZ02000001.1"/>
</dbReference>
<dbReference type="eggNOG" id="COG0702">
    <property type="taxonomic scope" value="Bacteria"/>
</dbReference>
<evidence type="ECO:0000313" key="3">
    <source>
        <dbReference type="Proteomes" id="UP000005388"/>
    </source>
</evidence>
<dbReference type="SUPFAM" id="SSF51735">
    <property type="entry name" value="NAD(P)-binding Rossmann-fold domains"/>
    <property type="match status" value="1"/>
</dbReference>
<keyword evidence="3" id="KW-1185">Reference proteome</keyword>
<comment type="caution">
    <text evidence="2">The sequence shown here is derived from an EMBL/GenBank/DDBJ whole genome shotgun (WGS) entry which is preliminary data.</text>
</comment>
<evidence type="ECO:0000313" key="2">
    <source>
        <dbReference type="EMBL" id="EHJ56433.1"/>
    </source>
</evidence>
<dbReference type="InterPro" id="IPR052718">
    <property type="entry name" value="NmrA-type_oxidoreductase"/>
</dbReference>
<dbReference type="PANTHER" id="PTHR47129:SF1">
    <property type="entry name" value="NMRA-LIKE DOMAIN-CONTAINING PROTEIN"/>
    <property type="match status" value="1"/>
</dbReference>
<dbReference type="CDD" id="cd05269">
    <property type="entry name" value="TMR_SDR_a"/>
    <property type="match status" value="1"/>
</dbReference>
<dbReference type="Proteomes" id="UP000005388">
    <property type="component" value="Unassembled WGS sequence"/>
</dbReference>
<evidence type="ECO:0000259" key="1">
    <source>
        <dbReference type="Pfam" id="PF05368"/>
    </source>
</evidence>
<dbReference type="InterPro" id="IPR008030">
    <property type="entry name" value="NmrA-like"/>
</dbReference>
<dbReference type="Gene3D" id="3.90.25.10">
    <property type="entry name" value="UDP-galactose 4-epimerase, domain 1"/>
    <property type="match status" value="1"/>
</dbReference>
<dbReference type="Gene3D" id="3.40.50.720">
    <property type="entry name" value="NAD(P)-binding Rossmann-like Domain"/>
    <property type="match status" value="1"/>
</dbReference>
<gene>
    <name evidence="2" type="ORF">STRUR_0257</name>
</gene>
<dbReference type="InterPro" id="IPR036291">
    <property type="entry name" value="NAD(P)-bd_dom_sf"/>
</dbReference>
<dbReference type="PANTHER" id="PTHR47129">
    <property type="entry name" value="QUINONE OXIDOREDUCTASE 2"/>
    <property type="match status" value="1"/>
</dbReference>
<proteinExistence type="predicted"/>
<dbReference type="AlphaFoldDB" id="G5KHP4"/>
<sequence>MKTIAITGVTGHIGGELAKILAHEGQSVRYLARRPEAAPYYPNASVHKASYEDTEESREAIKGADVLFMVSGKESKDRLKEHFAFIDAAKKAGVKHIIYTSFFNANLDSTFTLARDHAKTENYIIENGFNYTFLRDNFYLDFFLDLCQSNGEIRGPAADGRVSAVSRYDVAQVAAKVLLEPEKWENKIINLTGPQSLSMNDITQVVSHFEQKEIHYINETIEEAYQSRKSYQAEDWEYESWVSTYTAIANGELAQTTVDIETILGRKPLSIQELLLERQKKEAE</sequence>
<dbReference type="Pfam" id="PF05368">
    <property type="entry name" value="NmrA"/>
    <property type="match status" value="1"/>
</dbReference>
<accession>G5KHP4</accession>
<dbReference type="STRING" id="764291.STRUR_0257"/>
<feature type="domain" description="NmrA-like" evidence="1">
    <location>
        <begin position="2"/>
        <end position="227"/>
    </location>
</feature>
<organism evidence="2 3">
    <name type="scientific">Streptococcus urinalis 2285-97</name>
    <dbReference type="NCBI Taxonomy" id="764291"/>
    <lineage>
        <taxon>Bacteria</taxon>
        <taxon>Bacillati</taxon>
        <taxon>Bacillota</taxon>
        <taxon>Bacilli</taxon>
        <taxon>Lactobacillales</taxon>
        <taxon>Streptococcaceae</taxon>
        <taxon>Streptococcus</taxon>
    </lineage>
</organism>